<comment type="caution">
    <text evidence="1">The sequence shown here is derived from an EMBL/GenBank/DDBJ whole genome shotgun (WGS) entry which is preliminary data.</text>
</comment>
<keyword evidence="2" id="KW-1185">Reference proteome</keyword>
<reference evidence="1 2" key="1">
    <citation type="journal article" date="2024" name="G3 (Bethesda)">
        <title>Genome assembly of Hibiscus sabdariffa L. provides insights into metabolisms of medicinal natural products.</title>
        <authorList>
            <person name="Kim T."/>
        </authorList>
    </citation>
    <scope>NUCLEOTIDE SEQUENCE [LARGE SCALE GENOMIC DNA]</scope>
    <source>
        <strain evidence="1">TK-2024</strain>
        <tissue evidence="1">Old leaves</tissue>
    </source>
</reference>
<evidence type="ECO:0000313" key="2">
    <source>
        <dbReference type="Proteomes" id="UP001396334"/>
    </source>
</evidence>
<evidence type="ECO:0000313" key="1">
    <source>
        <dbReference type="EMBL" id="KAK9032443.1"/>
    </source>
</evidence>
<name>A0ABR2T4N4_9ROSI</name>
<accession>A0ABR2T4N4</accession>
<dbReference type="EMBL" id="JBBPBN010000009">
    <property type="protein sequence ID" value="KAK9032443.1"/>
    <property type="molecule type" value="Genomic_DNA"/>
</dbReference>
<protein>
    <submittedName>
        <fullName evidence="1">Uncharacterized protein</fullName>
    </submittedName>
</protein>
<dbReference type="Proteomes" id="UP001396334">
    <property type="component" value="Unassembled WGS sequence"/>
</dbReference>
<sequence length="74" mass="7985">MSGVWIWGFGGRWVRLGEGGQWGSLNGAPRVGTWFGGGHVAGRSSSLVLLCRPCSWEVRGVQRGLLVLTECRQG</sequence>
<proteinExistence type="predicted"/>
<gene>
    <name evidence="1" type="ORF">V6N11_056707</name>
</gene>
<organism evidence="1 2">
    <name type="scientific">Hibiscus sabdariffa</name>
    <name type="common">roselle</name>
    <dbReference type="NCBI Taxonomy" id="183260"/>
    <lineage>
        <taxon>Eukaryota</taxon>
        <taxon>Viridiplantae</taxon>
        <taxon>Streptophyta</taxon>
        <taxon>Embryophyta</taxon>
        <taxon>Tracheophyta</taxon>
        <taxon>Spermatophyta</taxon>
        <taxon>Magnoliopsida</taxon>
        <taxon>eudicotyledons</taxon>
        <taxon>Gunneridae</taxon>
        <taxon>Pentapetalae</taxon>
        <taxon>rosids</taxon>
        <taxon>malvids</taxon>
        <taxon>Malvales</taxon>
        <taxon>Malvaceae</taxon>
        <taxon>Malvoideae</taxon>
        <taxon>Hibiscus</taxon>
    </lineage>
</organism>